<evidence type="ECO:0000313" key="8">
    <source>
        <dbReference type="Proteomes" id="UP001163328"/>
    </source>
</evidence>
<gene>
    <name evidence="7" type="ORF">K5I29_00810</name>
</gene>
<organism evidence="7 8">
    <name type="scientific">Flavobacterium agricola</name>
    <dbReference type="NCBI Taxonomy" id="2870839"/>
    <lineage>
        <taxon>Bacteria</taxon>
        <taxon>Pseudomonadati</taxon>
        <taxon>Bacteroidota</taxon>
        <taxon>Flavobacteriia</taxon>
        <taxon>Flavobacteriales</taxon>
        <taxon>Flavobacteriaceae</taxon>
        <taxon>Flavobacterium</taxon>
    </lineage>
</organism>
<dbReference type="SUPFAM" id="SSF63862">
    <property type="entry name" value="Thiamin pyrophosphokinase, substrate-binding domain"/>
    <property type="match status" value="1"/>
</dbReference>
<dbReference type="Pfam" id="PF04263">
    <property type="entry name" value="TPK_catalytic"/>
    <property type="match status" value="1"/>
</dbReference>
<dbReference type="CDD" id="cd07995">
    <property type="entry name" value="TPK"/>
    <property type="match status" value="1"/>
</dbReference>
<keyword evidence="1 7" id="KW-0808">Transferase</keyword>
<dbReference type="RefSeq" id="WP_264433992.1">
    <property type="nucleotide sequence ID" value="NZ_CP081495.1"/>
</dbReference>
<reference evidence="7" key="1">
    <citation type="submission" date="2021-08" db="EMBL/GenBank/DDBJ databases">
        <title>Flavobacterium sp. strain CC-SYL302.</title>
        <authorList>
            <person name="Lin S.-Y."/>
            <person name="Lee T.-H."/>
            <person name="Young C.-C."/>
        </authorList>
    </citation>
    <scope>NUCLEOTIDE SEQUENCE</scope>
    <source>
        <strain evidence="7">CC-SYL302</strain>
    </source>
</reference>
<keyword evidence="2" id="KW-0547">Nucleotide-binding</keyword>
<evidence type="ECO:0000256" key="3">
    <source>
        <dbReference type="ARBA" id="ARBA00022777"/>
    </source>
</evidence>
<dbReference type="InterPro" id="IPR006282">
    <property type="entry name" value="Thi_PPkinase"/>
</dbReference>
<dbReference type="SUPFAM" id="SSF63999">
    <property type="entry name" value="Thiamin pyrophosphokinase, catalytic domain"/>
    <property type="match status" value="1"/>
</dbReference>
<dbReference type="InterPro" id="IPR053149">
    <property type="entry name" value="TPK"/>
</dbReference>
<dbReference type="InterPro" id="IPR036759">
    <property type="entry name" value="TPK_catalytic_sf"/>
</dbReference>
<dbReference type="EC" id="2.7.6.2" evidence="5"/>
<dbReference type="Proteomes" id="UP001163328">
    <property type="component" value="Chromosome"/>
</dbReference>
<evidence type="ECO:0000313" key="7">
    <source>
        <dbReference type="EMBL" id="UYW01517.1"/>
    </source>
</evidence>
<evidence type="ECO:0000256" key="4">
    <source>
        <dbReference type="ARBA" id="ARBA00022840"/>
    </source>
</evidence>
<dbReference type="Pfam" id="PF04265">
    <property type="entry name" value="TPK_B1_binding"/>
    <property type="match status" value="1"/>
</dbReference>
<dbReference type="Gene3D" id="3.40.50.10240">
    <property type="entry name" value="Thiamin pyrophosphokinase, catalytic domain"/>
    <property type="match status" value="1"/>
</dbReference>
<accession>A0ABY6LZR8</accession>
<dbReference type="InterPro" id="IPR036371">
    <property type="entry name" value="TPK_B1-bd_sf"/>
</dbReference>
<keyword evidence="8" id="KW-1185">Reference proteome</keyword>
<dbReference type="GO" id="GO:0004788">
    <property type="term" value="F:thiamine diphosphokinase activity"/>
    <property type="evidence" value="ECO:0007669"/>
    <property type="project" value="UniProtKB-EC"/>
</dbReference>
<proteinExistence type="predicted"/>
<dbReference type="EMBL" id="CP081495">
    <property type="protein sequence ID" value="UYW01517.1"/>
    <property type="molecule type" value="Genomic_DNA"/>
</dbReference>
<keyword evidence="4" id="KW-0067">ATP-binding</keyword>
<sequence>MKQNELKNAVIIGNGDLGILFNKKINLLNFDYCLVLDSAITNYHLFETKKNPDGLLGDFDRAFDAEIWQKKYNNLEIIHTPDQEKTDFEKGIEFLLSKNITQITGLGLTGKRMDHTFNNISSLAKYNDAVAIELLDEYSKIYCIDQYKSFKKMLAQQTIVSLLPIGKVEGITTKNLAYNLENEDLELGVRTGSSNAVIQTDFVEITITKGKLIIMECKD</sequence>
<dbReference type="InterPro" id="IPR007371">
    <property type="entry name" value="TPK_catalytic"/>
</dbReference>
<dbReference type="SMART" id="SM00983">
    <property type="entry name" value="TPK_B1_binding"/>
    <property type="match status" value="1"/>
</dbReference>
<protein>
    <recommendedName>
        <fullName evidence="5">Thiamine diphosphokinase</fullName>
        <ecNumber evidence="5">2.7.6.2</ecNumber>
    </recommendedName>
</protein>
<evidence type="ECO:0000256" key="5">
    <source>
        <dbReference type="NCBIfam" id="TIGR01378"/>
    </source>
</evidence>
<dbReference type="PANTHER" id="PTHR41299:SF1">
    <property type="entry name" value="THIAMINE PYROPHOSPHOKINASE"/>
    <property type="match status" value="1"/>
</dbReference>
<evidence type="ECO:0000256" key="1">
    <source>
        <dbReference type="ARBA" id="ARBA00022679"/>
    </source>
</evidence>
<feature type="domain" description="Thiamin pyrophosphokinase thiamin-binding" evidence="6">
    <location>
        <begin position="145"/>
        <end position="213"/>
    </location>
</feature>
<evidence type="ECO:0000256" key="2">
    <source>
        <dbReference type="ARBA" id="ARBA00022741"/>
    </source>
</evidence>
<dbReference type="NCBIfam" id="TIGR01378">
    <property type="entry name" value="thi_PPkinase"/>
    <property type="match status" value="1"/>
</dbReference>
<evidence type="ECO:0000259" key="6">
    <source>
        <dbReference type="SMART" id="SM00983"/>
    </source>
</evidence>
<name>A0ABY6LZR8_9FLAO</name>
<keyword evidence="3" id="KW-0418">Kinase</keyword>
<dbReference type="PANTHER" id="PTHR41299">
    <property type="entry name" value="THIAMINE PYROPHOSPHOKINASE"/>
    <property type="match status" value="1"/>
</dbReference>
<dbReference type="InterPro" id="IPR007373">
    <property type="entry name" value="Thiamin_PyroPKinase_B1-bd"/>
</dbReference>